<dbReference type="AlphaFoldDB" id="A0AAV9J379"/>
<gene>
    <name evidence="1" type="ORF">LTR36_000765</name>
</gene>
<sequence>MLVESLRWLHGEMQRKAAARENEIECRELVDRIETHYALQIAPHVHPQMRVFFRLADKTYLPDLLESLGGPDNESTSSYHRKLPQSVIDTIAVPVSIPSSKPLAEESAPEHCQLSHYPPADAMAPVFPPGENFDLALAQTFQQTREGAGVPLRDIFFIFEAYGPLPREDS</sequence>
<organism evidence="1 2">
    <name type="scientific">Oleoguttula mirabilis</name>
    <dbReference type="NCBI Taxonomy" id="1507867"/>
    <lineage>
        <taxon>Eukaryota</taxon>
        <taxon>Fungi</taxon>
        <taxon>Dikarya</taxon>
        <taxon>Ascomycota</taxon>
        <taxon>Pezizomycotina</taxon>
        <taxon>Dothideomycetes</taxon>
        <taxon>Dothideomycetidae</taxon>
        <taxon>Mycosphaerellales</taxon>
        <taxon>Teratosphaeriaceae</taxon>
        <taxon>Oleoguttula</taxon>
    </lineage>
</organism>
<name>A0AAV9J379_9PEZI</name>
<dbReference type="Proteomes" id="UP001324427">
    <property type="component" value="Unassembled WGS sequence"/>
</dbReference>
<evidence type="ECO:0000313" key="2">
    <source>
        <dbReference type="Proteomes" id="UP001324427"/>
    </source>
</evidence>
<proteinExistence type="predicted"/>
<comment type="caution">
    <text evidence="1">The sequence shown here is derived from an EMBL/GenBank/DDBJ whole genome shotgun (WGS) entry which is preliminary data.</text>
</comment>
<protein>
    <submittedName>
        <fullName evidence="1">Uncharacterized protein</fullName>
    </submittedName>
</protein>
<keyword evidence="2" id="KW-1185">Reference proteome</keyword>
<reference evidence="1 2" key="1">
    <citation type="submission" date="2021-11" db="EMBL/GenBank/DDBJ databases">
        <title>Black yeast isolated from Biological Soil Crust.</title>
        <authorList>
            <person name="Kurbessoian T."/>
        </authorList>
    </citation>
    <scope>NUCLEOTIDE SEQUENCE [LARGE SCALE GENOMIC DNA]</scope>
    <source>
        <strain evidence="1 2">CCFEE 5522</strain>
    </source>
</reference>
<evidence type="ECO:0000313" key="1">
    <source>
        <dbReference type="EMBL" id="KAK4539334.1"/>
    </source>
</evidence>
<accession>A0AAV9J379</accession>
<dbReference type="EMBL" id="JAVFHQ010000100">
    <property type="protein sequence ID" value="KAK4539334.1"/>
    <property type="molecule type" value="Genomic_DNA"/>
</dbReference>